<feature type="transmembrane region" description="Helical" evidence="1">
    <location>
        <begin position="27"/>
        <end position="45"/>
    </location>
</feature>
<name>A0A2T3P2K7_9GAMM</name>
<proteinExistence type="predicted"/>
<keyword evidence="3" id="KW-1185">Reference proteome</keyword>
<dbReference type="Pfam" id="PF14316">
    <property type="entry name" value="DUF4381"/>
    <property type="match status" value="1"/>
</dbReference>
<organism evidence="2 3">
    <name type="scientific">Photobacterium swingsii</name>
    <dbReference type="NCBI Taxonomy" id="680026"/>
    <lineage>
        <taxon>Bacteria</taxon>
        <taxon>Pseudomonadati</taxon>
        <taxon>Pseudomonadota</taxon>
        <taxon>Gammaproteobacteria</taxon>
        <taxon>Vibrionales</taxon>
        <taxon>Vibrionaceae</taxon>
        <taxon>Photobacterium</taxon>
    </lineage>
</organism>
<accession>A0A2T3P2K7</accession>
<keyword evidence="1" id="KW-1133">Transmembrane helix</keyword>
<dbReference type="InterPro" id="IPR025489">
    <property type="entry name" value="DUF4381"/>
</dbReference>
<keyword evidence="1" id="KW-0812">Transmembrane</keyword>
<dbReference type="EMBL" id="PYLZ01000011">
    <property type="protein sequence ID" value="PSW22724.1"/>
    <property type="molecule type" value="Genomic_DNA"/>
</dbReference>
<protein>
    <submittedName>
        <fullName evidence="2">DUF4381 domain-containing protein</fullName>
    </submittedName>
</protein>
<dbReference type="AlphaFoldDB" id="A0A2T3P2K7"/>
<reference evidence="2 3" key="1">
    <citation type="submission" date="2018-01" db="EMBL/GenBank/DDBJ databases">
        <title>Whole genome sequencing of Histamine producing bacteria.</title>
        <authorList>
            <person name="Butler K."/>
        </authorList>
    </citation>
    <scope>NUCLEOTIDE SEQUENCE [LARGE SCALE GENOMIC DNA]</scope>
    <source>
        <strain evidence="2 3">DSM 24669</strain>
    </source>
</reference>
<keyword evidence="1" id="KW-0472">Membrane</keyword>
<dbReference type="OrthoDB" id="283083at2"/>
<evidence type="ECO:0000313" key="2">
    <source>
        <dbReference type="EMBL" id="PSW22724.1"/>
    </source>
</evidence>
<sequence>MSVQSTPTLPLADIVLPPPPSQWLFAWGWWMLAILLLLVIGILVWRVRHYRLKHKAQKAALALLSQYRTDGTLSDINTVLRQAALSYFPRERVASLTGHAWLAFLDQQYTTPTKAGFINNEAIWLRGLFAMNKLTPEEYQQCYRLAETWLKHALPPSLNKPYAGISSRKKKTESNRV</sequence>
<comment type="caution">
    <text evidence="2">The sequence shown here is derived from an EMBL/GenBank/DDBJ whole genome shotgun (WGS) entry which is preliminary data.</text>
</comment>
<evidence type="ECO:0000313" key="3">
    <source>
        <dbReference type="Proteomes" id="UP000240481"/>
    </source>
</evidence>
<dbReference type="Proteomes" id="UP000240481">
    <property type="component" value="Unassembled WGS sequence"/>
</dbReference>
<evidence type="ECO:0000256" key="1">
    <source>
        <dbReference type="SAM" id="Phobius"/>
    </source>
</evidence>
<dbReference type="RefSeq" id="WP_107302953.1">
    <property type="nucleotide sequence ID" value="NZ_AP024853.1"/>
</dbReference>
<gene>
    <name evidence="2" type="ORF">C9I94_18225</name>
</gene>